<organism evidence="3 4">
    <name type="scientific">Aquirufa antheringensis</name>
    <dbReference type="NCBI Taxonomy" id="2516559"/>
    <lineage>
        <taxon>Bacteria</taxon>
        <taxon>Pseudomonadati</taxon>
        <taxon>Bacteroidota</taxon>
        <taxon>Cytophagia</taxon>
        <taxon>Cytophagales</taxon>
        <taxon>Flectobacillaceae</taxon>
        <taxon>Aquirufa</taxon>
    </lineage>
</organism>
<dbReference type="SUPFAM" id="SSF49344">
    <property type="entry name" value="CBD9-like"/>
    <property type="match status" value="1"/>
</dbReference>
<evidence type="ECO:0000313" key="4">
    <source>
        <dbReference type="Proteomes" id="UP000293583"/>
    </source>
</evidence>
<evidence type="ECO:0000259" key="1">
    <source>
        <dbReference type="Pfam" id="PF06452"/>
    </source>
</evidence>
<dbReference type="InterPro" id="IPR010502">
    <property type="entry name" value="Carb-bd_dom_fam9"/>
</dbReference>
<dbReference type="GO" id="GO:0030246">
    <property type="term" value="F:carbohydrate binding"/>
    <property type="evidence" value="ECO:0007669"/>
    <property type="project" value="InterPro"/>
</dbReference>
<feature type="domain" description="DUF5916" evidence="2">
    <location>
        <begin position="239"/>
        <end position="327"/>
    </location>
</feature>
<dbReference type="CDD" id="cd09618">
    <property type="entry name" value="CBM9_like_2"/>
    <property type="match status" value="1"/>
</dbReference>
<proteinExistence type="predicted"/>
<dbReference type="InterPro" id="IPR045670">
    <property type="entry name" value="DUF5916"/>
</dbReference>
<protein>
    <submittedName>
        <fullName evidence="3">Uncharacterized protein</fullName>
    </submittedName>
</protein>
<feature type="domain" description="Carbohydrate-binding" evidence="1">
    <location>
        <begin position="40"/>
        <end position="184"/>
    </location>
</feature>
<dbReference type="GO" id="GO:0016052">
    <property type="term" value="P:carbohydrate catabolic process"/>
    <property type="evidence" value="ECO:0007669"/>
    <property type="project" value="InterPro"/>
</dbReference>
<sequence length="730" mass="83006">MRYYLLLLISFCGYSQEVFKPLEQRKEIQPLKIERVLKADGHLDEAEWVKAPAVNVDFQVEPFQGRKASFSSTVKLLYNRQFLYVAAILQDSIGKNSYRAPNLKRDYAFEENDLFGIAIDGFNDKRNALVLQSNAYGAQRDLLSFDDRAFDIDWDGLYRVRTHRSDSSWVAEFAIPWQTLRYPKTDGNKPQDWGINFFRVRRSSNELSVWSPHPRSMSPLRMDYAGKLSGIIPPPPTATNIRFIPYLLQVSKNSKGTEIGNSTASDLKMGGEIKWAISPTSVMDFTFNTDFAQADVDRQVNNISRFSVFFPERRQFFLENASLFSAGLAPVNEVVGGSMYIQPFFSRTIGLDQNVNPIAITAGTRFVYRSEKRNLGGIYMRQGEGDGDPFTNFLVARYSENFGKQNRVGAIVTTKSSPSNVATTGAVDAFIRFNDKFSFSGMGTMTQDSRNSQQGFAEYGQFLYKDNLVTLYWTHTVVSDDYNPEMGFVSRKNVLSNSQGVDFNVRGKWLPTFIRFWQPGVYTEVYHSLKTGNIVEQKLVSGPLWFNLQNGGILGGYIDASVQNLEEDFNPVGIRIKPGSYRYFRKGFLLASDPSAKYSASTEYGWGGFFDGSLQNVDAKFRVAPIPHLNVGLSWNWSKFEDVGVARETKEVNLLILETRMAINPRLQLIGFYQKNTTDNLNSVNMRLAWEYQPLSYVYLVFNTLNYQGVDATQQKQQSFLAKLSFLKQF</sequence>
<dbReference type="RefSeq" id="WP_130923206.1">
    <property type="nucleotide sequence ID" value="NZ_JAANON010000004.1"/>
</dbReference>
<dbReference type="Gene3D" id="2.60.40.1190">
    <property type="match status" value="1"/>
</dbReference>
<dbReference type="EMBL" id="SEWY01000003">
    <property type="protein sequence ID" value="TBH73053.1"/>
    <property type="molecule type" value="Genomic_DNA"/>
</dbReference>
<gene>
    <name evidence="3" type="ORF">EWU20_06670</name>
</gene>
<name>A0A4Q9BCD1_9BACT</name>
<evidence type="ECO:0000313" key="3">
    <source>
        <dbReference type="EMBL" id="TBH73053.1"/>
    </source>
</evidence>
<evidence type="ECO:0000259" key="2">
    <source>
        <dbReference type="Pfam" id="PF19313"/>
    </source>
</evidence>
<dbReference type="GO" id="GO:0004553">
    <property type="term" value="F:hydrolase activity, hydrolyzing O-glycosyl compounds"/>
    <property type="evidence" value="ECO:0007669"/>
    <property type="project" value="InterPro"/>
</dbReference>
<dbReference type="OrthoDB" id="9786766at2"/>
<reference evidence="3 4" key="1">
    <citation type="submission" date="2019-02" db="EMBL/GenBank/DDBJ databases">
        <title>Genome of a new Bacteroidetes strain.</title>
        <authorList>
            <person name="Pitt A."/>
        </authorList>
    </citation>
    <scope>NUCLEOTIDE SEQUENCE [LARGE SCALE GENOMIC DNA]</scope>
    <source>
        <strain evidence="3 4">103A-SOEBACH</strain>
    </source>
</reference>
<dbReference type="Pfam" id="PF06452">
    <property type="entry name" value="CBM9_1"/>
    <property type="match status" value="1"/>
</dbReference>
<dbReference type="Pfam" id="PF19313">
    <property type="entry name" value="DUF5916"/>
    <property type="match status" value="1"/>
</dbReference>
<dbReference type="AlphaFoldDB" id="A0A4Q9BCD1"/>
<keyword evidence="4" id="KW-1185">Reference proteome</keyword>
<comment type="caution">
    <text evidence="3">The sequence shown here is derived from an EMBL/GenBank/DDBJ whole genome shotgun (WGS) entry which is preliminary data.</text>
</comment>
<accession>A0A4Q9BCD1</accession>
<dbReference type="Proteomes" id="UP000293583">
    <property type="component" value="Unassembled WGS sequence"/>
</dbReference>